<gene>
    <name evidence="4" type="ORF">BST37_05865</name>
    <name evidence="3" type="ORF">MNVI_34830</name>
</gene>
<feature type="chain" id="PRO_5044657907" description="DUF732 domain-containing protein" evidence="1">
    <location>
        <begin position="28"/>
        <end position="105"/>
    </location>
</feature>
<feature type="domain" description="DUF732" evidence="2">
    <location>
        <begin position="29"/>
        <end position="102"/>
    </location>
</feature>
<dbReference type="KEGG" id="mnv:MNVI_34830"/>
<dbReference type="InterPro" id="IPR007969">
    <property type="entry name" value="DUF732"/>
</dbReference>
<reference evidence="4 5" key="1">
    <citation type="submission" date="2017-02" db="EMBL/GenBank/DDBJ databases">
        <title>The new phylogeny of genus Mycobacterium.</title>
        <authorList>
            <person name="Tortoli E."/>
            <person name="Trovato A."/>
            <person name="Cirillo D.M."/>
        </authorList>
    </citation>
    <scope>NUCLEOTIDE SEQUENCE [LARGE SCALE GENOMIC DNA]</scope>
    <source>
        <strain evidence="4 5">DSM 45145</strain>
    </source>
</reference>
<dbReference type="EMBL" id="MVIC01000006">
    <property type="protein sequence ID" value="ORB16816.1"/>
    <property type="molecule type" value="Genomic_DNA"/>
</dbReference>
<reference evidence="3 6" key="2">
    <citation type="journal article" date="2019" name="Emerg. Microbes Infect.">
        <title>Comprehensive subspecies identification of 175 nontuberculous mycobacteria species based on 7547 genomic profiles.</title>
        <authorList>
            <person name="Matsumoto Y."/>
            <person name="Kinjo T."/>
            <person name="Motooka D."/>
            <person name="Nabeya D."/>
            <person name="Jung N."/>
            <person name="Uechi K."/>
            <person name="Horii T."/>
            <person name="Iida T."/>
            <person name="Fujita J."/>
            <person name="Nakamura S."/>
        </authorList>
    </citation>
    <scope>NUCLEOTIDE SEQUENCE [LARGE SCALE GENOMIC DNA]</scope>
    <source>
        <strain evidence="3 6">JCM 16367</strain>
    </source>
</reference>
<keyword evidence="1" id="KW-0732">Signal</keyword>
<evidence type="ECO:0000313" key="6">
    <source>
        <dbReference type="Proteomes" id="UP000466894"/>
    </source>
</evidence>
<evidence type="ECO:0000313" key="4">
    <source>
        <dbReference type="EMBL" id="ORB16816.1"/>
    </source>
</evidence>
<dbReference type="AlphaFoldDB" id="A0A7I7PHY9"/>
<name>A0A7I7PHY9_9MYCO</name>
<evidence type="ECO:0000313" key="3">
    <source>
        <dbReference type="EMBL" id="BBY08165.1"/>
    </source>
</evidence>
<evidence type="ECO:0000313" key="5">
    <source>
        <dbReference type="Proteomes" id="UP000192374"/>
    </source>
</evidence>
<dbReference type="Proteomes" id="UP000466894">
    <property type="component" value="Chromosome"/>
</dbReference>
<dbReference type="Proteomes" id="UP000192374">
    <property type="component" value="Unassembled WGS sequence"/>
</dbReference>
<dbReference type="RefSeq" id="WP_163748123.1">
    <property type="nucleotide sequence ID" value="NZ_AP022583.1"/>
</dbReference>
<feature type="signal peptide" evidence="1">
    <location>
        <begin position="1"/>
        <end position="27"/>
    </location>
</feature>
<protein>
    <recommendedName>
        <fullName evidence="2">DUF732 domain-containing protein</fullName>
    </recommendedName>
</protein>
<organism evidence="3 6">
    <name type="scientific">Mycobacterium noviomagense</name>
    <dbReference type="NCBI Taxonomy" id="459858"/>
    <lineage>
        <taxon>Bacteria</taxon>
        <taxon>Bacillati</taxon>
        <taxon>Actinomycetota</taxon>
        <taxon>Actinomycetes</taxon>
        <taxon>Mycobacteriales</taxon>
        <taxon>Mycobacteriaceae</taxon>
        <taxon>Mycobacterium</taxon>
    </lineage>
</organism>
<evidence type="ECO:0000259" key="2">
    <source>
        <dbReference type="Pfam" id="PF05305"/>
    </source>
</evidence>
<dbReference type="Pfam" id="PF05305">
    <property type="entry name" value="DUF732"/>
    <property type="match status" value="1"/>
</dbReference>
<sequence>MAQILGKVAIGLIVAANVITLAPCAKADENSFLANLGQHGIFTVRDPAVLVNFGRGICDDLANGVSIPDEVNRFQAKEFPTAPTTTQAQAFVDAAHQDLCPDAPG</sequence>
<proteinExistence type="predicted"/>
<evidence type="ECO:0000256" key="1">
    <source>
        <dbReference type="SAM" id="SignalP"/>
    </source>
</evidence>
<keyword evidence="5" id="KW-1185">Reference proteome</keyword>
<accession>A0A7I7PHY9</accession>
<reference evidence="3" key="3">
    <citation type="submission" date="2020-02" db="EMBL/GenBank/DDBJ databases">
        <authorList>
            <person name="Matsumoto Y."/>
            <person name="Motooka D."/>
            <person name="Nakamura S."/>
        </authorList>
    </citation>
    <scope>NUCLEOTIDE SEQUENCE</scope>
    <source>
        <strain evidence="3">JCM 16367</strain>
    </source>
</reference>
<dbReference type="EMBL" id="AP022583">
    <property type="protein sequence ID" value="BBY08165.1"/>
    <property type="molecule type" value="Genomic_DNA"/>
</dbReference>